<organism evidence="5 6">
    <name type="scientific">Congregibacter litoralis KT71</name>
    <dbReference type="NCBI Taxonomy" id="314285"/>
    <lineage>
        <taxon>Bacteria</taxon>
        <taxon>Pseudomonadati</taxon>
        <taxon>Pseudomonadota</taxon>
        <taxon>Gammaproteobacteria</taxon>
        <taxon>Cellvibrionales</taxon>
        <taxon>Halieaceae</taxon>
        <taxon>Congregibacter</taxon>
    </lineage>
</organism>
<dbReference type="NCBIfam" id="TIGR01730">
    <property type="entry name" value="RND_mfp"/>
    <property type="match status" value="1"/>
</dbReference>
<dbReference type="OrthoDB" id="5730196at2"/>
<keyword evidence="6" id="KW-1185">Reference proteome</keyword>
<comment type="caution">
    <text evidence="5">The sequence shown here is derived from an EMBL/GenBank/DDBJ whole genome shotgun (WGS) entry which is preliminary data.</text>
</comment>
<dbReference type="InterPro" id="IPR058792">
    <property type="entry name" value="Beta-barrel_RND_2"/>
</dbReference>
<gene>
    <name evidence="5" type="ORF">KT71_09507</name>
</gene>
<dbReference type="HOGENOM" id="CLU_018816_1_4_6"/>
<name>A4A4Y2_9GAMM</name>
<evidence type="ECO:0000259" key="4">
    <source>
        <dbReference type="Pfam" id="PF25973"/>
    </source>
</evidence>
<evidence type="ECO:0000256" key="2">
    <source>
        <dbReference type="SAM" id="Coils"/>
    </source>
</evidence>
<feature type="domain" description="CusB-like beta-barrel" evidence="3">
    <location>
        <begin position="217"/>
        <end position="288"/>
    </location>
</feature>
<reference evidence="5 6" key="1">
    <citation type="journal article" date="2007" name="Proc. Natl. Acad. Sci. U.S.A.">
        <title>Characterization of a marine gammaproteobacterium capable of aerobic anoxygenic photosynthesis.</title>
        <authorList>
            <person name="Fuchs B.M."/>
            <person name="Spring S."/>
            <person name="Teeling H."/>
            <person name="Quast C."/>
            <person name="Wulf J."/>
            <person name="Schattenhofer M."/>
            <person name="Yan S."/>
            <person name="Ferriera S."/>
            <person name="Johnson J."/>
            <person name="Glockner F.O."/>
            <person name="Amann R."/>
        </authorList>
    </citation>
    <scope>NUCLEOTIDE SEQUENCE [LARGE SCALE GENOMIC DNA]</scope>
    <source>
        <strain evidence="5">KT71</strain>
    </source>
</reference>
<sequence>MNAKRTILFSLGALAGLLLLIGLMAGIFRDRTEPGVLAQSPIDDGDSYTVALRDVPAVESIAASVEARETTIIASRLLARVEQITMRAGDYAQAGQLLVTLENEDLEAQVAQTSEAMKSVEARLIEARQNRDRAVELHERKLIADADLDAANANAAALTAELAAAKQSLEIAKTSLSFAEIRSPIAGRIVDRFVEPGDTVSPGQSILSLYNPVSLRIEAWVRESLALSLKEGQEVAVEIPALNSRLTARIEELVPAADPGSRAFKIKATLPAAPGLLPGMYARMLVAGSPQHVVVVPLDRIAEVGQLNIAWVNSDAGPARRFLRLGERVDDEHIIVTAGLAPGDELLMPPG</sequence>
<keyword evidence="2" id="KW-0175">Coiled coil</keyword>
<accession>A4A4Y2</accession>
<dbReference type="Gene3D" id="2.40.30.170">
    <property type="match status" value="1"/>
</dbReference>
<dbReference type="Proteomes" id="UP000019205">
    <property type="component" value="Chromosome"/>
</dbReference>
<dbReference type="AlphaFoldDB" id="A4A4Y2"/>
<dbReference type="InterPro" id="IPR006143">
    <property type="entry name" value="RND_pump_MFP"/>
</dbReference>
<dbReference type="Gene3D" id="2.40.420.20">
    <property type="match status" value="1"/>
</dbReference>
<dbReference type="Gene3D" id="2.40.50.100">
    <property type="match status" value="1"/>
</dbReference>
<dbReference type="Pfam" id="PF25954">
    <property type="entry name" value="Beta-barrel_RND_2"/>
    <property type="match status" value="1"/>
</dbReference>
<feature type="coiled-coil region" evidence="2">
    <location>
        <begin position="103"/>
        <end position="175"/>
    </location>
</feature>
<dbReference type="InterPro" id="IPR058647">
    <property type="entry name" value="BSH_CzcB-like"/>
</dbReference>
<evidence type="ECO:0000259" key="3">
    <source>
        <dbReference type="Pfam" id="PF25954"/>
    </source>
</evidence>
<evidence type="ECO:0000313" key="5">
    <source>
        <dbReference type="EMBL" id="EAQ98853.1"/>
    </source>
</evidence>
<feature type="domain" description="CzcB-like barrel-sandwich hybrid" evidence="4">
    <location>
        <begin position="70"/>
        <end position="208"/>
    </location>
</feature>
<dbReference type="eggNOG" id="COG0845">
    <property type="taxonomic scope" value="Bacteria"/>
</dbReference>
<dbReference type="PANTHER" id="PTHR30469">
    <property type="entry name" value="MULTIDRUG RESISTANCE PROTEIN MDTA"/>
    <property type="match status" value="1"/>
</dbReference>
<evidence type="ECO:0000256" key="1">
    <source>
        <dbReference type="ARBA" id="ARBA00009477"/>
    </source>
</evidence>
<dbReference type="Pfam" id="PF25973">
    <property type="entry name" value="BSH_CzcB"/>
    <property type="match status" value="1"/>
</dbReference>
<dbReference type="STRING" id="314285.KT71_09507"/>
<proteinExistence type="inferred from homology"/>
<dbReference type="Gene3D" id="1.10.287.470">
    <property type="entry name" value="Helix hairpin bin"/>
    <property type="match status" value="1"/>
</dbReference>
<comment type="similarity">
    <text evidence="1">Belongs to the membrane fusion protein (MFP) (TC 8.A.1) family.</text>
</comment>
<dbReference type="GO" id="GO:0015562">
    <property type="term" value="F:efflux transmembrane transporter activity"/>
    <property type="evidence" value="ECO:0007669"/>
    <property type="project" value="TreeGrafter"/>
</dbReference>
<evidence type="ECO:0000313" key="6">
    <source>
        <dbReference type="Proteomes" id="UP000019205"/>
    </source>
</evidence>
<dbReference type="EMBL" id="AAOA02000003">
    <property type="protein sequence ID" value="EAQ98853.1"/>
    <property type="molecule type" value="Genomic_DNA"/>
</dbReference>
<dbReference type="GO" id="GO:1990281">
    <property type="term" value="C:efflux pump complex"/>
    <property type="evidence" value="ECO:0007669"/>
    <property type="project" value="TreeGrafter"/>
</dbReference>
<dbReference type="PANTHER" id="PTHR30469:SF38">
    <property type="entry name" value="HLYD FAMILY SECRETION PROTEIN"/>
    <property type="match status" value="1"/>
</dbReference>
<dbReference type="RefSeq" id="WP_008294332.1">
    <property type="nucleotide sequence ID" value="NZ_CM002299.1"/>
</dbReference>
<dbReference type="SUPFAM" id="SSF111369">
    <property type="entry name" value="HlyD-like secretion proteins"/>
    <property type="match status" value="1"/>
</dbReference>
<reference evidence="5 6" key="2">
    <citation type="journal article" date="2009" name="PLoS ONE">
        <title>The photosynthetic apparatus and its regulation in the aerobic gammaproteobacterium Congregibacter litoralis gen. nov., sp. nov.</title>
        <authorList>
            <person name="Spring S."/>
            <person name="Lunsdorf H."/>
            <person name="Fuchs B.M."/>
            <person name="Tindall B.J."/>
        </authorList>
    </citation>
    <scope>NUCLEOTIDE SEQUENCE [LARGE SCALE GENOMIC DNA]</scope>
    <source>
        <strain evidence="5">KT71</strain>
    </source>
</reference>
<protein>
    <submittedName>
        <fullName evidence="5">RND family efflux transporter, MFP subunit</fullName>
    </submittedName>
</protein>